<feature type="region of interest" description="Disordered" evidence="1">
    <location>
        <begin position="437"/>
        <end position="458"/>
    </location>
</feature>
<sequence length="822" mass="91371">MDPKAPNVMGQNSVHAFAETNAETCGYDSLGDWIRASMVNTMPSPATSQPSTTFLPCDYIDTIMTPDLVREELRKSAPHIPEIFRAMYTKAICSPSKSRRKIFAILVLINQVSVISKFMDDDDFRDSSLPFDLPDDGTNSKDGMSSCNNTLARCFIGMPDSFLHAFYETQWICLAPFLDFSSENLQVANLEPASILPFIELGPEQESSVVRGGFGSVWKVAIHPAHHDFHRTGATTKKNTYFAVKQLRGLDSSAYKAELDALQKIHHFEHPNIVNALFSYTHMDSHYFVFSWADYDAEQVPGSAQLKAGVAKFIDELRTFPQSSYSFDDVLSFVQHRMLEPSPDGRAGASEVVSILTSLLARYESTMLNEGGSGIDSIVHVEDEKWDEYGVDDALQHNLLADGVELLHTVEISSDLSSKSLSQQVWDAQDISREELSASIAPPRPSPSPEPLSVLPDVDEWNNTFDSGYYSIPFHAPEQSGPVEPPAPSSGPKRRPESPLARPAARIKRKKGITDLSTTQASTTIPPSHSTTEDLNNSSLFPCPFYHHDRAKYGARPWRCMGPGWNISRLKEHLYRVHSLPEHACQACLAEFKSDSELAGHKKEAVCSKLSDTASGKIGKVKEGKIRQRRVKVPNHEKWKAIYEILFDCIPFPLTAPSSDAQTTQPTQTTEGSETVRGLEQYLQNMKRLSGSETSLERLQGFLDIIQEYREQHHSKDSTKVFQDPFPALNTNDLNIAHVSVPQLSRNETEQLTHVSMEGVIADSQLFCEASGDWCFPDGLQSTFEVTDEYMSEAFPCESPGDLLGDISTAAEGCLYVPGHWT</sequence>
<proteinExistence type="predicted"/>
<dbReference type="EMBL" id="ANPB02000004">
    <property type="protein sequence ID" value="KAF4484278.1"/>
    <property type="molecule type" value="Genomic_DNA"/>
</dbReference>
<evidence type="ECO:0000313" key="2">
    <source>
        <dbReference type="EMBL" id="KAF4484278.1"/>
    </source>
</evidence>
<evidence type="ECO:0000313" key="3">
    <source>
        <dbReference type="Proteomes" id="UP000011096"/>
    </source>
</evidence>
<reference evidence="2 3" key="1">
    <citation type="submission" date="2012-08" db="EMBL/GenBank/DDBJ databases">
        <authorList>
            <person name="Gan P.H.P."/>
            <person name="Ikeda K."/>
            <person name="Irieda H."/>
            <person name="Narusaka M."/>
            <person name="O'Connell R.J."/>
            <person name="Narusaka Y."/>
            <person name="Takano Y."/>
            <person name="Kubo Y."/>
            <person name="Shirasu K."/>
        </authorList>
    </citation>
    <scope>NUCLEOTIDE SEQUENCE [LARGE SCALE GENOMIC DNA]</scope>
    <source>
        <strain evidence="2 3">Nara gc5</strain>
    </source>
</reference>
<name>A0A7J6J6X1_COLFN</name>
<dbReference type="OrthoDB" id="1046782at2759"/>
<reference evidence="2 3" key="2">
    <citation type="submission" date="2020-04" db="EMBL/GenBank/DDBJ databases">
        <title>Genome sequencing and assembly of multiple isolates from the Colletotrichum gloeosporioides species complex.</title>
        <authorList>
            <person name="Gan P."/>
            <person name="Shirasu K."/>
        </authorList>
    </citation>
    <scope>NUCLEOTIDE SEQUENCE [LARGE SCALE GENOMIC DNA]</scope>
    <source>
        <strain evidence="2 3">Nara gc5</strain>
    </source>
</reference>
<protein>
    <recommendedName>
        <fullName evidence="4">Protein kinase domain-containing protein</fullName>
    </recommendedName>
</protein>
<organism evidence="2 3">
    <name type="scientific">Colletotrichum fructicola (strain Nara gc5)</name>
    <name type="common">Anthracnose fungus</name>
    <name type="synonym">Colletotrichum gloeosporioides (strain Nara gc5)</name>
    <dbReference type="NCBI Taxonomy" id="1213859"/>
    <lineage>
        <taxon>Eukaryota</taxon>
        <taxon>Fungi</taxon>
        <taxon>Dikarya</taxon>
        <taxon>Ascomycota</taxon>
        <taxon>Pezizomycotina</taxon>
        <taxon>Sordariomycetes</taxon>
        <taxon>Hypocreomycetidae</taxon>
        <taxon>Glomerellales</taxon>
        <taxon>Glomerellaceae</taxon>
        <taxon>Colletotrichum</taxon>
        <taxon>Colletotrichum gloeosporioides species complex</taxon>
    </lineage>
</organism>
<dbReference type="AlphaFoldDB" id="A0A7J6J6X1"/>
<dbReference type="PANTHER" id="PTHR38166:SF1">
    <property type="entry name" value="C2H2-TYPE DOMAIN-CONTAINING PROTEIN"/>
    <property type="match status" value="1"/>
</dbReference>
<keyword evidence="3" id="KW-1185">Reference proteome</keyword>
<gene>
    <name evidence="2" type="ORF">CGGC5_v007306</name>
</gene>
<comment type="caution">
    <text evidence="2">The sequence shown here is derived from an EMBL/GenBank/DDBJ whole genome shotgun (WGS) entry which is preliminary data.</text>
</comment>
<accession>A0A7J6J6X1</accession>
<feature type="region of interest" description="Disordered" evidence="1">
    <location>
        <begin position="472"/>
        <end position="534"/>
    </location>
</feature>
<evidence type="ECO:0008006" key="4">
    <source>
        <dbReference type="Google" id="ProtNLM"/>
    </source>
</evidence>
<dbReference type="PANTHER" id="PTHR38166">
    <property type="entry name" value="C2H2-TYPE DOMAIN-CONTAINING PROTEIN-RELATED"/>
    <property type="match status" value="1"/>
</dbReference>
<evidence type="ECO:0000256" key="1">
    <source>
        <dbReference type="SAM" id="MobiDB-lite"/>
    </source>
</evidence>
<dbReference type="InParanoid" id="A0A7J6J6X1"/>
<dbReference type="RefSeq" id="XP_066008685.1">
    <property type="nucleotide sequence ID" value="XM_066151842.1"/>
</dbReference>
<feature type="compositionally biased region" description="Polar residues" evidence="1">
    <location>
        <begin position="515"/>
        <end position="534"/>
    </location>
</feature>
<dbReference type="Proteomes" id="UP000011096">
    <property type="component" value="Unassembled WGS sequence"/>
</dbReference>
<dbReference type="InterPro" id="IPR011009">
    <property type="entry name" value="Kinase-like_dom_sf"/>
</dbReference>
<dbReference type="GeneID" id="43619867"/>
<dbReference type="Gene3D" id="3.30.200.20">
    <property type="entry name" value="Phosphorylase Kinase, domain 1"/>
    <property type="match status" value="1"/>
</dbReference>
<dbReference type="SUPFAM" id="SSF56112">
    <property type="entry name" value="Protein kinase-like (PK-like)"/>
    <property type="match status" value="1"/>
</dbReference>